<feature type="domain" description="AMP-dependent synthetase/ligase" evidence="1">
    <location>
        <begin position="10"/>
        <end position="205"/>
    </location>
</feature>
<dbReference type="PANTHER" id="PTHR24096:SF422">
    <property type="entry name" value="BCDNA.GH02901"/>
    <property type="match status" value="1"/>
</dbReference>
<dbReference type="GO" id="GO:0016405">
    <property type="term" value="F:CoA-ligase activity"/>
    <property type="evidence" value="ECO:0007669"/>
    <property type="project" value="TreeGrafter"/>
</dbReference>
<comment type="caution">
    <text evidence="3">The sequence shown here is derived from an EMBL/GenBank/DDBJ whole genome shotgun (WGS) entry which is preliminary data.</text>
</comment>
<evidence type="ECO:0000259" key="2">
    <source>
        <dbReference type="Pfam" id="PF13193"/>
    </source>
</evidence>
<keyword evidence="4" id="KW-1185">Reference proteome</keyword>
<organism evidence="3 4">
    <name type="scientific">Hericium alpestre</name>
    <dbReference type="NCBI Taxonomy" id="135208"/>
    <lineage>
        <taxon>Eukaryota</taxon>
        <taxon>Fungi</taxon>
        <taxon>Dikarya</taxon>
        <taxon>Basidiomycota</taxon>
        <taxon>Agaricomycotina</taxon>
        <taxon>Agaricomycetes</taxon>
        <taxon>Russulales</taxon>
        <taxon>Hericiaceae</taxon>
        <taxon>Hericium</taxon>
    </lineage>
</organism>
<dbReference type="Gene3D" id="3.30.300.30">
    <property type="match status" value="1"/>
</dbReference>
<dbReference type="OrthoDB" id="6509636at2759"/>
<dbReference type="AlphaFoldDB" id="A0A4Z0AC09"/>
<dbReference type="Gene3D" id="3.40.50.980">
    <property type="match status" value="1"/>
</dbReference>
<dbReference type="EMBL" id="SFCI01000007">
    <property type="protein sequence ID" value="TFY83844.1"/>
    <property type="molecule type" value="Genomic_DNA"/>
</dbReference>
<dbReference type="PANTHER" id="PTHR24096">
    <property type="entry name" value="LONG-CHAIN-FATTY-ACID--COA LIGASE"/>
    <property type="match status" value="1"/>
</dbReference>
<evidence type="ECO:0000313" key="3">
    <source>
        <dbReference type="EMBL" id="TFY83844.1"/>
    </source>
</evidence>
<feature type="domain" description="AMP-binding enzyme C-terminal" evidence="2">
    <location>
        <begin position="246"/>
        <end position="332"/>
    </location>
</feature>
<dbReference type="Proteomes" id="UP000298061">
    <property type="component" value="Unassembled WGS sequence"/>
</dbReference>
<evidence type="ECO:0000313" key="4">
    <source>
        <dbReference type="Proteomes" id="UP000298061"/>
    </source>
</evidence>
<dbReference type="Pfam" id="PF00501">
    <property type="entry name" value="AMP-binding"/>
    <property type="match status" value="1"/>
</dbReference>
<dbReference type="STRING" id="135208.A0A4Z0AC09"/>
<dbReference type="InterPro" id="IPR045851">
    <property type="entry name" value="AMP-bd_C_sf"/>
</dbReference>
<gene>
    <name evidence="3" type="ORF">EWM64_g170</name>
</gene>
<accession>A0A4Z0AC09</accession>
<evidence type="ECO:0000259" key="1">
    <source>
        <dbReference type="Pfam" id="PF00501"/>
    </source>
</evidence>
<dbReference type="Pfam" id="PF13193">
    <property type="entry name" value="AMP-binding_C"/>
    <property type="match status" value="1"/>
</dbReference>
<name>A0A4Z0AC09_9AGAM</name>
<dbReference type="InterPro" id="IPR025110">
    <property type="entry name" value="AMP-bd_C"/>
</dbReference>
<dbReference type="SUPFAM" id="SSF56801">
    <property type="entry name" value="Acetyl-CoA synthetase-like"/>
    <property type="match status" value="1"/>
</dbReference>
<dbReference type="InterPro" id="IPR000873">
    <property type="entry name" value="AMP-dep_synth/lig_dom"/>
</dbReference>
<dbReference type="Gene3D" id="2.30.38.10">
    <property type="entry name" value="Luciferase, Domain 3"/>
    <property type="match status" value="1"/>
</dbReference>
<reference evidence="3 4" key="1">
    <citation type="submission" date="2019-02" db="EMBL/GenBank/DDBJ databases">
        <title>Genome sequencing of the rare red list fungi Hericium alpestre (H. flagellum).</title>
        <authorList>
            <person name="Buettner E."/>
            <person name="Kellner H."/>
        </authorList>
    </citation>
    <scope>NUCLEOTIDE SEQUENCE [LARGE SCALE GENOMIC DNA]</scope>
    <source>
        <strain evidence="3 4">DSM 108284</strain>
    </source>
</reference>
<evidence type="ECO:0008006" key="5">
    <source>
        <dbReference type="Google" id="ProtNLM"/>
    </source>
</evidence>
<proteinExistence type="predicted"/>
<sequence length="359" mass="38598">MVLNGTFEAVAIPHYSLIANVIQITVSDIVKPGVPPENKKMIDGSIATGVLPFFRTTLFSRATIVVMAKFSLEDFLNNIIQYRITHLLVVPPIIVLLCKHPLVKKYDLSHVHFLNSGGAPLSPELIAPLSKVLPNAIIAQGYGMTETATAVTQTPITDRILKRGSVGHLLPGVKMRVVKADGTAAKPGEPGEMFVYSPSNALAYYGDEKATKETFLDGCADASSQGYLPGAHQKLAVRGFQVAPAELEGHLLDHPDVADACVVPVPDDFNGELPFAFIVLRPHAATLAVDPKAIAKLKKAIAKHVSDAKIKYKWLNGGIEFIDVVPKNASGKLLRRMLKDKAKAARKAELANAGPQAKL</sequence>
<protein>
    <recommendedName>
        <fullName evidence="5">AMP-dependent synthetase/ligase domain-containing protein</fullName>
    </recommendedName>
</protein>